<proteinExistence type="predicted"/>
<organism evidence="2 3">
    <name type="scientific">Pontibacter saemangeumensis</name>
    <dbReference type="NCBI Taxonomy" id="1084525"/>
    <lineage>
        <taxon>Bacteria</taxon>
        <taxon>Pseudomonadati</taxon>
        <taxon>Bacteroidota</taxon>
        <taxon>Cytophagia</taxon>
        <taxon>Cytophagales</taxon>
        <taxon>Hymenobacteraceae</taxon>
        <taxon>Pontibacter</taxon>
    </lineage>
</organism>
<dbReference type="Proteomes" id="UP001500552">
    <property type="component" value="Unassembled WGS sequence"/>
</dbReference>
<protein>
    <submittedName>
        <fullName evidence="2">Uncharacterized protein</fullName>
    </submittedName>
</protein>
<comment type="caution">
    <text evidence="2">The sequence shown here is derived from an EMBL/GenBank/DDBJ whole genome shotgun (WGS) entry which is preliminary data.</text>
</comment>
<accession>A0ABP8LK35</accession>
<evidence type="ECO:0000256" key="1">
    <source>
        <dbReference type="SAM" id="SignalP"/>
    </source>
</evidence>
<sequence length="212" mass="23105">MNISGSLLSTKQMISFAAFAVLLSAGFSSRAQTASPPPEAQIKAALLAAPSEKQKDATVLGYNQKGELVELRKGTNEMVCLADDPNQKGFSVSCYHRELDPFMARGRELKKAGKASKEIFDTREQEAKSGKLKMPKQASTLFVYTAEDDQVNPETGEVKDGYLRYVVYIPYATAESTGLPLKPEAPAMPWIMHPGTHGAHIMISPPKEKATE</sequence>
<evidence type="ECO:0000313" key="2">
    <source>
        <dbReference type="EMBL" id="GAA4431139.1"/>
    </source>
</evidence>
<keyword evidence="3" id="KW-1185">Reference proteome</keyword>
<feature type="chain" id="PRO_5047398323" evidence="1">
    <location>
        <begin position="21"/>
        <end position="212"/>
    </location>
</feature>
<name>A0ABP8LK35_9BACT</name>
<feature type="signal peptide" evidence="1">
    <location>
        <begin position="1"/>
        <end position="20"/>
    </location>
</feature>
<dbReference type="EMBL" id="BAABHC010000009">
    <property type="protein sequence ID" value="GAA4431139.1"/>
    <property type="molecule type" value="Genomic_DNA"/>
</dbReference>
<evidence type="ECO:0000313" key="3">
    <source>
        <dbReference type="Proteomes" id="UP001500552"/>
    </source>
</evidence>
<keyword evidence="1" id="KW-0732">Signal</keyword>
<gene>
    <name evidence="2" type="ORF">GCM10023188_18420</name>
</gene>
<reference evidence="3" key="1">
    <citation type="journal article" date="2019" name="Int. J. Syst. Evol. Microbiol.">
        <title>The Global Catalogue of Microorganisms (GCM) 10K type strain sequencing project: providing services to taxonomists for standard genome sequencing and annotation.</title>
        <authorList>
            <consortium name="The Broad Institute Genomics Platform"/>
            <consortium name="The Broad Institute Genome Sequencing Center for Infectious Disease"/>
            <person name="Wu L."/>
            <person name="Ma J."/>
        </authorList>
    </citation>
    <scope>NUCLEOTIDE SEQUENCE [LARGE SCALE GENOMIC DNA]</scope>
    <source>
        <strain evidence="3">JCM 17926</strain>
    </source>
</reference>